<gene>
    <name evidence="9" type="ORF">SAMN04489720_3048</name>
</gene>
<dbReference type="PROSITE" id="PS50893">
    <property type="entry name" value="ABC_TRANSPORTER_2"/>
    <property type="match status" value="1"/>
</dbReference>
<accession>A0A1G8GS68</accession>
<dbReference type="InterPro" id="IPR005116">
    <property type="entry name" value="Transp-assoc_OB_typ1"/>
</dbReference>
<keyword evidence="3" id="KW-0997">Cell inner membrane</keyword>
<dbReference type="AlphaFoldDB" id="A0A1G8GS68"/>
<feature type="domain" description="ABC transporter" evidence="8">
    <location>
        <begin position="3"/>
        <end position="239"/>
    </location>
</feature>
<evidence type="ECO:0000313" key="10">
    <source>
        <dbReference type="Proteomes" id="UP000198822"/>
    </source>
</evidence>
<evidence type="ECO:0000256" key="1">
    <source>
        <dbReference type="ARBA" id="ARBA00022448"/>
    </source>
</evidence>
<proteinExistence type="predicted"/>
<evidence type="ECO:0000256" key="6">
    <source>
        <dbReference type="ARBA" id="ARBA00022967"/>
    </source>
</evidence>
<evidence type="ECO:0000256" key="5">
    <source>
        <dbReference type="ARBA" id="ARBA00022840"/>
    </source>
</evidence>
<dbReference type="Pfam" id="PF00005">
    <property type="entry name" value="ABC_tran"/>
    <property type="match status" value="1"/>
</dbReference>
<keyword evidence="10" id="KW-1185">Reference proteome</keyword>
<dbReference type="InterPro" id="IPR027417">
    <property type="entry name" value="P-loop_NTPase"/>
</dbReference>
<keyword evidence="1" id="KW-0813">Transport</keyword>
<organism evidence="9 10">
    <name type="scientific">Agrococcus jejuensis</name>
    <dbReference type="NCBI Taxonomy" id="399736"/>
    <lineage>
        <taxon>Bacteria</taxon>
        <taxon>Bacillati</taxon>
        <taxon>Actinomycetota</taxon>
        <taxon>Actinomycetes</taxon>
        <taxon>Micrococcales</taxon>
        <taxon>Microbacteriaceae</taxon>
        <taxon>Agrococcus</taxon>
    </lineage>
</organism>
<sequence length="364" mass="36874">MTAAALDAHVVVARREFTLDAAIRVDAGEVVAVMGPSGAGKSTLLGALAGLVRPTGGRIRLGDAVLDDGTRRGHVAPMHRGVVLLGQDPRLFPHLTALENVAFALHVGGSRGARARADAATWLERVGLGGAGDRRPDRLSGGQQQRVALARALAAAPQALLLDEPLTSLDPETAADIRSVLAEQVRATGSTTVVVTHDAIDAVTLADRLVVVEGGRIVQQGAVRVVLGAPATRFAAAIAGVNRLEGVARGGGWASAAGDVALPAVDGARVDAAVQEGQPLVAVFAPSAVDVRTRVDASADDASAWPARVARLEATLGGVRVVADAHGQLVSAELAVSHAADLGLAPGVAVTLSVDPRAVRLLAA</sequence>
<dbReference type="SUPFAM" id="SSF52540">
    <property type="entry name" value="P-loop containing nucleoside triphosphate hydrolases"/>
    <property type="match status" value="1"/>
</dbReference>
<name>A0A1G8GS68_9MICO</name>
<dbReference type="PROSITE" id="PS00211">
    <property type="entry name" value="ABC_TRANSPORTER_1"/>
    <property type="match status" value="1"/>
</dbReference>
<evidence type="ECO:0000256" key="4">
    <source>
        <dbReference type="ARBA" id="ARBA00022741"/>
    </source>
</evidence>
<dbReference type="InterPro" id="IPR050093">
    <property type="entry name" value="ABC_SmlMolc_Importer"/>
</dbReference>
<protein>
    <submittedName>
        <fullName evidence="9">Molybdate transport system ATP-binding protein</fullName>
    </submittedName>
</protein>
<dbReference type="SMART" id="SM00382">
    <property type="entry name" value="AAA"/>
    <property type="match status" value="1"/>
</dbReference>
<dbReference type="SUPFAM" id="SSF50331">
    <property type="entry name" value="MOP-like"/>
    <property type="match status" value="1"/>
</dbReference>
<dbReference type="STRING" id="399736.SAMN04489720_3048"/>
<dbReference type="GO" id="GO:0016887">
    <property type="term" value="F:ATP hydrolysis activity"/>
    <property type="evidence" value="ECO:0007669"/>
    <property type="project" value="InterPro"/>
</dbReference>
<dbReference type="InterPro" id="IPR003593">
    <property type="entry name" value="AAA+_ATPase"/>
</dbReference>
<dbReference type="EMBL" id="LT629695">
    <property type="protein sequence ID" value="SDH97216.1"/>
    <property type="molecule type" value="Genomic_DNA"/>
</dbReference>
<evidence type="ECO:0000256" key="3">
    <source>
        <dbReference type="ARBA" id="ARBA00022519"/>
    </source>
</evidence>
<evidence type="ECO:0000313" key="9">
    <source>
        <dbReference type="EMBL" id="SDH97216.1"/>
    </source>
</evidence>
<keyword evidence="4" id="KW-0547">Nucleotide-binding</keyword>
<keyword evidence="6" id="KW-1278">Translocase</keyword>
<dbReference type="Proteomes" id="UP000198822">
    <property type="component" value="Chromosome I"/>
</dbReference>
<evidence type="ECO:0000259" key="8">
    <source>
        <dbReference type="PROSITE" id="PS50893"/>
    </source>
</evidence>
<keyword evidence="7" id="KW-0472">Membrane</keyword>
<evidence type="ECO:0000256" key="7">
    <source>
        <dbReference type="ARBA" id="ARBA00023136"/>
    </source>
</evidence>
<dbReference type="InterPro" id="IPR003439">
    <property type="entry name" value="ABC_transporter-like_ATP-bd"/>
</dbReference>
<dbReference type="InterPro" id="IPR017871">
    <property type="entry name" value="ABC_transporter-like_CS"/>
</dbReference>
<dbReference type="GO" id="GO:0005524">
    <property type="term" value="F:ATP binding"/>
    <property type="evidence" value="ECO:0007669"/>
    <property type="project" value="UniProtKB-KW"/>
</dbReference>
<dbReference type="Gene3D" id="3.40.50.300">
    <property type="entry name" value="P-loop containing nucleotide triphosphate hydrolases"/>
    <property type="match status" value="1"/>
</dbReference>
<evidence type="ECO:0000256" key="2">
    <source>
        <dbReference type="ARBA" id="ARBA00022475"/>
    </source>
</evidence>
<reference evidence="10" key="1">
    <citation type="submission" date="2016-10" db="EMBL/GenBank/DDBJ databases">
        <authorList>
            <person name="Varghese N."/>
            <person name="Submissions S."/>
        </authorList>
    </citation>
    <scope>NUCLEOTIDE SEQUENCE [LARGE SCALE GENOMIC DNA]</scope>
    <source>
        <strain evidence="10">DSM 22002</strain>
    </source>
</reference>
<dbReference type="Pfam" id="PF03459">
    <property type="entry name" value="TOBE"/>
    <property type="match status" value="1"/>
</dbReference>
<dbReference type="PANTHER" id="PTHR42781">
    <property type="entry name" value="SPERMIDINE/PUTRESCINE IMPORT ATP-BINDING PROTEIN POTA"/>
    <property type="match status" value="1"/>
</dbReference>
<dbReference type="PANTHER" id="PTHR42781:SF1">
    <property type="entry name" value="THIAMINE IMPORT ATP-BINDING PROTEIN THIQ"/>
    <property type="match status" value="1"/>
</dbReference>
<dbReference type="InterPro" id="IPR008995">
    <property type="entry name" value="Mo/tungstate-bd_C_term_dom"/>
</dbReference>
<keyword evidence="5 9" id="KW-0067">ATP-binding</keyword>
<keyword evidence="2" id="KW-1003">Cell membrane</keyword>